<evidence type="ECO:0000313" key="1">
    <source>
        <dbReference type="EMBL" id="PAA71509.1"/>
    </source>
</evidence>
<dbReference type="SUPFAM" id="SSF50814">
    <property type="entry name" value="Lipocalins"/>
    <property type="match status" value="1"/>
</dbReference>
<evidence type="ECO:0008006" key="3">
    <source>
        <dbReference type="Google" id="ProtNLM"/>
    </source>
</evidence>
<evidence type="ECO:0000313" key="2">
    <source>
        <dbReference type="Proteomes" id="UP000215902"/>
    </source>
</evidence>
<sequence length="172" mass="19087">LEPLVPIHSGSAQLQCSSTPRQRKTAMENAALFGKWESYKSDNLDVFFEKLGMGWLQQKIGPKLTSTLLLEKLSDSELKLSVSSLGFHDETIFKVDGIVQWSGGAKEMHDALTKWEDGKLVIYTGPLNSASADDVKANSKVKIVREITGDGELLMTIIHPEVTATRHYKKKN</sequence>
<dbReference type="EMBL" id="NIVC01001160">
    <property type="protein sequence ID" value="PAA71509.1"/>
    <property type="molecule type" value="Genomic_DNA"/>
</dbReference>
<dbReference type="InterPro" id="IPR012674">
    <property type="entry name" value="Calycin"/>
</dbReference>
<dbReference type="CDD" id="cd00742">
    <property type="entry name" value="FABP"/>
    <property type="match status" value="1"/>
</dbReference>
<reference evidence="1 2" key="1">
    <citation type="submission" date="2017-06" db="EMBL/GenBank/DDBJ databases">
        <title>A platform for efficient transgenesis in Macrostomum lignano, a flatworm model organism for stem cell research.</title>
        <authorList>
            <person name="Berezikov E."/>
        </authorList>
    </citation>
    <scope>NUCLEOTIDE SEQUENCE [LARGE SCALE GENOMIC DNA]</scope>
    <source>
        <strain evidence="1">DV1</strain>
        <tissue evidence="1">Whole organism</tissue>
    </source>
</reference>
<comment type="caution">
    <text evidence="1">The sequence shown here is derived from an EMBL/GenBank/DDBJ whole genome shotgun (WGS) entry which is preliminary data.</text>
</comment>
<keyword evidence="2" id="KW-1185">Reference proteome</keyword>
<proteinExistence type="predicted"/>
<dbReference type="GO" id="GO:0008289">
    <property type="term" value="F:lipid binding"/>
    <property type="evidence" value="ECO:0007669"/>
    <property type="project" value="UniProtKB-KW"/>
</dbReference>
<gene>
    <name evidence="1" type="ORF">BOX15_Mlig027163g1</name>
</gene>
<accession>A0A267FEL6</accession>
<dbReference type="Proteomes" id="UP000215902">
    <property type="component" value="Unassembled WGS sequence"/>
</dbReference>
<protein>
    <recommendedName>
        <fullName evidence="3">FABP domain-containing protein</fullName>
    </recommendedName>
</protein>
<feature type="non-terminal residue" evidence="1">
    <location>
        <position position="1"/>
    </location>
</feature>
<name>A0A267FEL6_9PLAT</name>
<dbReference type="AlphaFoldDB" id="A0A267FEL6"/>
<organism evidence="1 2">
    <name type="scientific">Macrostomum lignano</name>
    <dbReference type="NCBI Taxonomy" id="282301"/>
    <lineage>
        <taxon>Eukaryota</taxon>
        <taxon>Metazoa</taxon>
        <taxon>Spiralia</taxon>
        <taxon>Lophotrochozoa</taxon>
        <taxon>Platyhelminthes</taxon>
        <taxon>Rhabditophora</taxon>
        <taxon>Macrostomorpha</taxon>
        <taxon>Macrostomida</taxon>
        <taxon>Macrostomidae</taxon>
        <taxon>Macrostomum</taxon>
    </lineage>
</organism>
<dbReference type="Gene3D" id="2.40.128.20">
    <property type="match status" value="1"/>
</dbReference>